<organism evidence="3 4">
    <name type="scientific">Coniophora puteana (strain RWD-64-598)</name>
    <name type="common">Brown rot fungus</name>
    <dbReference type="NCBI Taxonomy" id="741705"/>
    <lineage>
        <taxon>Eukaryota</taxon>
        <taxon>Fungi</taxon>
        <taxon>Dikarya</taxon>
        <taxon>Basidiomycota</taxon>
        <taxon>Agaricomycotina</taxon>
        <taxon>Agaricomycetes</taxon>
        <taxon>Agaricomycetidae</taxon>
        <taxon>Boletales</taxon>
        <taxon>Coniophorineae</taxon>
        <taxon>Coniophoraceae</taxon>
        <taxon>Coniophora</taxon>
    </lineage>
</organism>
<sequence>MENRVARNGHSPENKGNLHNIVVFGESGVGKSSLINMIAGHGVAETSADVKGCTFAYKHYEFGVGRDSYRVWDTVGLDEGTFGTVPAELAEKSLKTFLLDLSQTSGINLLVYCVRGSRITTVTLRNYELFYSAICRRMVPIVVIVTALENYDGEMDEWWAKNKRTFAQYGLHFDGVACVTTLPEEKVHPQLRQRWMDSRQRIWDLLQIQKSAEPWLPRNQNQWALATLQDIRAVMDTSSKEISPNIVVVENHPSRHFIVLSNVLAIVQRRYNIFCIFDSDINHQSGINFLHNEVDVTHMLVLPLEQGDDAEAFRRVFNIYVNGTSPVLVLVMGASDDAEANARWNSIRNPSMKARVAYVPPAGADKEVQMEATRNLENLVDRYCLRVTGLSITGKWSKVRQQRKAALDGQRQLITLQDLIDEVRGHGSSSSRKMTVDARIPSPSSQSLNLRPKRFLCWTIRGHDSD</sequence>
<dbReference type="Gene3D" id="3.40.50.300">
    <property type="entry name" value="P-loop containing nucleotide triphosphate hydrolases"/>
    <property type="match status" value="1"/>
</dbReference>
<proteinExistence type="predicted"/>
<evidence type="ECO:0000256" key="1">
    <source>
        <dbReference type="SAM" id="MobiDB-lite"/>
    </source>
</evidence>
<name>A0A5M3MVK9_CONPW</name>
<gene>
    <name evidence="3" type="ORF">CONPUDRAFT_164176</name>
</gene>
<accession>A0A5M3MVK9</accession>
<evidence type="ECO:0000313" key="4">
    <source>
        <dbReference type="Proteomes" id="UP000053558"/>
    </source>
</evidence>
<dbReference type="OrthoDB" id="8954335at2759"/>
<keyword evidence="4" id="KW-1185">Reference proteome</keyword>
<comment type="caution">
    <text evidence="3">The sequence shown here is derived from an EMBL/GenBank/DDBJ whole genome shotgun (WGS) entry which is preliminary data.</text>
</comment>
<protein>
    <recommendedName>
        <fullName evidence="2">G domain-containing protein</fullName>
    </recommendedName>
</protein>
<dbReference type="EMBL" id="JH711576">
    <property type="protein sequence ID" value="EIW83189.1"/>
    <property type="molecule type" value="Genomic_DNA"/>
</dbReference>
<dbReference type="RefSeq" id="XP_007767018.1">
    <property type="nucleotide sequence ID" value="XM_007768828.1"/>
</dbReference>
<dbReference type="Pfam" id="PF01926">
    <property type="entry name" value="MMR_HSR1"/>
    <property type="match status" value="1"/>
</dbReference>
<dbReference type="InterPro" id="IPR006073">
    <property type="entry name" value="GTP-bd"/>
</dbReference>
<dbReference type="Proteomes" id="UP000053558">
    <property type="component" value="Unassembled WGS sequence"/>
</dbReference>
<dbReference type="GO" id="GO:0005525">
    <property type="term" value="F:GTP binding"/>
    <property type="evidence" value="ECO:0007669"/>
    <property type="project" value="InterPro"/>
</dbReference>
<dbReference type="AlphaFoldDB" id="A0A5M3MVK9"/>
<dbReference type="KEGG" id="cput:CONPUDRAFT_164176"/>
<feature type="domain" description="G" evidence="2">
    <location>
        <begin position="21"/>
        <end position="115"/>
    </location>
</feature>
<evidence type="ECO:0000259" key="2">
    <source>
        <dbReference type="Pfam" id="PF01926"/>
    </source>
</evidence>
<dbReference type="GeneID" id="19205069"/>
<reference evidence="4" key="1">
    <citation type="journal article" date="2012" name="Science">
        <title>The Paleozoic origin of enzymatic lignin decomposition reconstructed from 31 fungal genomes.</title>
        <authorList>
            <person name="Floudas D."/>
            <person name="Binder M."/>
            <person name="Riley R."/>
            <person name="Barry K."/>
            <person name="Blanchette R.A."/>
            <person name="Henrissat B."/>
            <person name="Martinez A.T."/>
            <person name="Otillar R."/>
            <person name="Spatafora J.W."/>
            <person name="Yadav J.S."/>
            <person name="Aerts A."/>
            <person name="Benoit I."/>
            <person name="Boyd A."/>
            <person name="Carlson A."/>
            <person name="Copeland A."/>
            <person name="Coutinho P.M."/>
            <person name="de Vries R.P."/>
            <person name="Ferreira P."/>
            <person name="Findley K."/>
            <person name="Foster B."/>
            <person name="Gaskell J."/>
            <person name="Glotzer D."/>
            <person name="Gorecki P."/>
            <person name="Heitman J."/>
            <person name="Hesse C."/>
            <person name="Hori C."/>
            <person name="Igarashi K."/>
            <person name="Jurgens J.A."/>
            <person name="Kallen N."/>
            <person name="Kersten P."/>
            <person name="Kohler A."/>
            <person name="Kuees U."/>
            <person name="Kumar T.K.A."/>
            <person name="Kuo A."/>
            <person name="LaButti K."/>
            <person name="Larrondo L.F."/>
            <person name="Lindquist E."/>
            <person name="Ling A."/>
            <person name="Lombard V."/>
            <person name="Lucas S."/>
            <person name="Lundell T."/>
            <person name="Martin R."/>
            <person name="McLaughlin D.J."/>
            <person name="Morgenstern I."/>
            <person name="Morin E."/>
            <person name="Murat C."/>
            <person name="Nagy L.G."/>
            <person name="Nolan M."/>
            <person name="Ohm R.A."/>
            <person name="Patyshakuliyeva A."/>
            <person name="Rokas A."/>
            <person name="Ruiz-Duenas F.J."/>
            <person name="Sabat G."/>
            <person name="Salamov A."/>
            <person name="Samejima M."/>
            <person name="Schmutz J."/>
            <person name="Slot J.C."/>
            <person name="St John F."/>
            <person name="Stenlid J."/>
            <person name="Sun H."/>
            <person name="Sun S."/>
            <person name="Syed K."/>
            <person name="Tsang A."/>
            <person name="Wiebenga A."/>
            <person name="Young D."/>
            <person name="Pisabarro A."/>
            <person name="Eastwood D.C."/>
            <person name="Martin F."/>
            <person name="Cullen D."/>
            <person name="Grigoriev I.V."/>
            <person name="Hibbett D.S."/>
        </authorList>
    </citation>
    <scope>NUCLEOTIDE SEQUENCE [LARGE SCALE GENOMIC DNA]</scope>
    <source>
        <strain evidence="4">RWD-64-598 SS2</strain>
    </source>
</reference>
<dbReference type="CDD" id="cd00882">
    <property type="entry name" value="Ras_like_GTPase"/>
    <property type="match status" value="1"/>
</dbReference>
<dbReference type="SUPFAM" id="SSF52540">
    <property type="entry name" value="P-loop containing nucleoside triphosphate hydrolases"/>
    <property type="match status" value="1"/>
</dbReference>
<evidence type="ECO:0000313" key="3">
    <source>
        <dbReference type="EMBL" id="EIW83189.1"/>
    </source>
</evidence>
<feature type="region of interest" description="Disordered" evidence="1">
    <location>
        <begin position="425"/>
        <end position="445"/>
    </location>
</feature>
<dbReference type="InterPro" id="IPR027417">
    <property type="entry name" value="P-loop_NTPase"/>
</dbReference>